<dbReference type="Pfam" id="PF05258">
    <property type="entry name" value="DciA"/>
    <property type="match status" value="1"/>
</dbReference>
<evidence type="ECO:0000313" key="1">
    <source>
        <dbReference type="EMBL" id="CAA9496922.1"/>
    </source>
</evidence>
<dbReference type="EMBL" id="CADCVV010000078">
    <property type="protein sequence ID" value="CAA9496922.1"/>
    <property type="molecule type" value="Genomic_DNA"/>
</dbReference>
<name>A0A6J4SIN0_9ACTN</name>
<gene>
    <name evidence="1" type="ORF">AVDCRST_MAG17-1124</name>
</gene>
<reference evidence="1" key="1">
    <citation type="submission" date="2020-02" db="EMBL/GenBank/DDBJ databases">
        <authorList>
            <person name="Meier V. D."/>
        </authorList>
    </citation>
    <scope>NUCLEOTIDE SEQUENCE</scope>
    <source>
        <strain evidence="1">AVDCRST_MAG17</strain>
    </source>
</reference>
<organism evidence="1">
    <name type="scientific">uncultured Solirubrobacterales bacterium</name>
    <dbReference type="NCBI Taxonomy" id="768556"/>
    <lineage>
        <taxon>Bacteria</taxon>
        <taxon>Bacillati</taxon>
        <taxon>Actinomycetota</taxon>
        <taxon>Thermoleophilia</taxon>
        <taxon>Solirubrobacterales</taxon>
        <taxon>environmental samples</taxon>
    </lineage>
</organism>
<dbReference type="InterPro" id="IPR007922">
    <property type="entry name" value="DciA-like"/>
</dbReference>
<dbReference type="AlphaFoldDB" id="A0A6J4SIN0"/>
<dbReference type="PANTHER" id="PTHR36456:SF1">
    <property type="entry name" value="UPF0232 PROTEIN SCO3875"/>
    <property type="match status" value="1"/>
</dbReference>
<sequence length="110" mass="11921">MRRQAPRALDSALDGLVAQLRPATTLARVQEAWPRAVGPALSAETEPVSERRGTVTVSCRSAVWAQELQMMSTELLANVNRVMEEGFGASAVDSLRFVAAGRGGRSVRRR</sequence>
<dbReference type="PANTHER" id="PTHR36456">
    <property type="entry name" value="UPF0232 PROTEIN SCO3875"/>
    <property type="match status" value="1"/>
</dbReference>
<proteinExistence type="predicted"/>
<protein>
    <recommendedName>
        <fullName evidence="2">Zn-ribbon-containing, possibly RNA-binding protein and truncated derivatives</fullName>
    </recommendedName>
</protein>
<evidence type="ECO:0008006" key="2">
    <source>
        <dbReference type="Google" id="ProtNLM"/>
    </source>
</evidence>
<accession>A0A6J4SIN0</accession>